<dbReference type="Pfam" id="PF00072">
    <property type="entry name" value="Response_reg"/>
    <property type="match status" value="1"/>
</dbReference>
<keyword evidence="4" id="KW-1185">Reference proteome</keyword>
<evidence type="ECO:0000313" key="3">
    <source>
        <dbReference type="EMBL" id="MBK6009378.1"/>
    </source>
</evidence>
<comment type="caution">
    <text evidence="3">The sequence shown here is derived from an EMBL/GenBank/DDBJ whole genome shotgun (WGS) entry which is preliminary data.</text>
</comment>
<accession>A0A934WQC2</accession>
<dbReference type="InterPro" id="IPR001789">
    <property type="entry name" value="Sig_transdc_resp-reg_receiver"/>
</dbReference>
<reference evidence="3" key="1">
    <citation type="journal article" date="2012" name="J. Microbiol. Biotechnol.">
        <title>Ramlibacter ginsenosidimutans sp. nov., with ginsenoside-converting activity.</title>
        <authorList>
            <person name="Wang L."/>
            <person name="An D.S."/>
            <person name="Kim S.G."/>
            <person name="Jin F.X."/>
            <person name="Kim S.C."/>
            <person name="Lee S.T."/>
            <person name="Im W.T."/>
        </authorList>
    </citation>
    <scope>NUCLEOTIDE SEQUENCE</scope>
    <source>
        <strain evidence="3">KACC 17527</strain>
    </source>
</reference>
<proteinExistence type="predicted"/>
<evidence type="ECO:0000313" key="4">
    <source>
        <dbReference type="Proteomes" id="UP000630528"/>
    </source>
</evidence>
<dbReference type="CDD" id="cd00156">
    <property type="entry name" value="REC"/>
    <property type="match status" value="1"/>
</dbReference>
<sequence length="131" mass="14171">MTVRVFLVEDMLHVRSVLADLLASVGDFRLVRAIGTEAEARLWLAEHPAEWDLAIVDLVLDQGSGMGVVPQAREAADRHGGSVIVFSDYASDGIRAHCLRLGADAVFLKSQTREFMDYCSELGGLEAAPSA</sequence>
<reference evidence="3" key="2">
    <citation type="submission" date="2021-01" db="EMBL/GenBank/DDBJ databases">
        <authorList>
            <person name="Kang M."/>
        </authorList>
    </citation>
    <scope>NUCLEOTIDE SEQUENCE</scope>
    <source>
        <strain evidence="3">KACC 17527</strain>
    </source>
</reference>
<dbReference type="Proteomes" id="UP000630528">
    <property type="component" value="Unassembled WGS sequence"/>
</dbReference>
<protein>
    <submittedName>
        <fullName evidence="3">Response regulator</fullName>
    </submittedName>
</protein>
<dbReference type="Gene3D" id="3.40.50.2300">
    <property type="match status" value="1"/>
</dbReference>
<dbReference type="EMBL" id="JAEPWM010000019">
    <property type="protein sequence ID" value="MBK6009378.1"/>
    <property type="molecule type" value="Genomic_DNA"/>
</dbReference>
<dbReference type="InterPro" id="IPR011006">
    <property type="entry name" value="CheY-like_superfamily"/>
</dbReference>
<evidence type="ECO:0000256" key="1">
    <source>
        <dbReference type="PROSITE-ProRule" id="PRU00169"/>
    </source>
</evidence>
<feature type="domain" description="Response regulatory" evidence="2">
    <location>
        <begin position="4"/>
        <end position="124"/>
    </location>
</feature>
<dbReference type="AlphaFoldDB" id="A0A934WQC2"/>
<dbReference type="PROSITE" id="PS50110">
    <property type="entry name" value="RESPONSE_REGULATORY"/>
    <property type="match status" value="1"/>
</dbReference>
<dbReference type="SMART" id="SM00448">
    <property type="entry name" value="REC"/>
    <property type="match status" value="1"/>
</dbReference>
<name>A0A934WQC2_9BURK</name>
<dbReference type="GO" id="GO:0000160">
    <property type="term" value="P:phosphorelay signal transduction system"/>
    <property type="evidence" value="ECO:0007669"/>
    <property type="project" value="InterPro"/>
</dbReference>
<dbReference type="RefSeq" id="WP_201177938.1">
    <property type="nucleotide sequence ID" value="NZ_JAEPWM010000019.1"/>
</dbReference>
<gene>
    <name evidence="3" type="ORF">JJB11_25040</name>
</gene>
<dbReference type="SUPFAM" id="SSF52172">
    <property type="entry name" value="CheY-like"/>
    <property type="match status" value="1"/>
</dbReference>
<evidence type="ECO:0000259" key="2">
    <source>
        <dbReference type="PROSITE" id="PS50110"/>
    </source>
</evidence>
<organism evidence="3 4">
    <name type="scientific">Ramlibacter ginsenosidimutans</name>
    <dbReference type="NCBI Taxonomy" id="502333"/>
    <lineage>
        <taxon>Bacteria</taxon>
        <taxon>Pseudomonadati</taxon>
        <taxon>Pseudomonadota</taxon>
        <taxon>Betaproteobacteria</taxon>
        <taxon>Burkholderiales</taxon>
        <taxon>Comamonadaceae</taxon>
        <taxon>Ramlibacter</taxon>
    </lineage>
</organism>
<feature type="modified residue" description="4-aspartylphosphate" evidence="1">
    <location>
        <position position="57"/>
    </location>
</feature>
<keyword evidence="1" id="KW-0597">Phosphoprotein</keyword>